<evidence type="ECO:0000256" key="5">
    <source>
        <dbReference type="SAM" id="MobiDB-lite"/>
    </source>
</evidence>
<feature type="region of interest" description="Disordered" evidence="5">
    <location>
        <begin position="166"/>
        <end position="203"/>
    </location>
</feature>
<dbReference type="Gene3D" id="3.30.40.10">
    <property type="entry name" value="Zinc/RING finger domain, C3HC4 (zinc finger)"/>
    <property type="match status" value="1"/>
</dbReference>
<dbReference type="InterPro" id="IPR013083">
    <property type="entry name" value="Znf_RING/FYVE/PHD"/>
</dbReference>
<evidence type="ECO:0000256" key="3">
    <source>
        <dbReference type="ARBA" id="ARBA00022833"/>
    </source>
</evidence>
<gene>
    <name evidence="7" type="ORF">HOLleu_13581</name>
</gene>
<dbReference type="EMBL" id="JAIZAY010000005">
    <property type="protein sequence ID" value="KAJ8042512.1"/>
    <property type="molecule type" value="Genomic_DNA"/>
</dbReference>
<comment type="caution">
    <text evidence="7">The sequence shown here is derived from an EMBL/GenBank/DDBJ whole genome shotgun (WGS) entry which is preliminary data.</text>
</comment>
<dbReference type="Proteomes" id="UP001152320">
    <property type="component" value="Chromosome 5"/>
</dbReference>
<feature type="domain" description="RING-type" evidence="6">
    <location>
        <begin position="210"/>
        <end position="249"/>
    </location>
</feature>
<dbReference type="OrthoDB" id="6779785at2759"/>
<accession>A0A9Q1CC17</accession>
<evidence type="ECO:0000313" key="8">
    <source>
        <dbReference type="Proteomes" id="UP001152320"/>
    </source>
</evidence>
<sequence>MKKRLSAIVETLKMKKSSREDDRDSSSRRKKPELTVQVGWQNCKSERFGHYSQVRAGNGGGVTMIKVKRTITYQELLNKAKELFFPNGDSFKHGPAANYAFHLSNYRGQEILDTNFSIDALQEEGGSRIRVYLMSKLKEQGTPPNSLASSSSSSLFDPELQLFEETVESTSTSTPGNSHVVAQSNLQPSTSSKDESGTPSVSFKKRTMSCGICVDREKDSFLVPCGHTMCAPCAVFFENMEVSSCPYCKASVERVGRLFE</sequence>
<dbReference type="GO" id="GO:0008270">
    <property type="term" value="F:zinc ion binding"/>
    <property type="evidence" value="ECO:0007669"/>
    <property type="project" value="UniProtKB-KW"/>
</dbReference>
<dbReference type="Pfam" id="PF13920">
    <property type="entry name" value="zf-C3HC4_3"/>
    <property type="match status" value="1"/>
</dbReference>
<dbReference type="SUPFAM" id="SSF57850">
    <property type="entry name" value="RING/U-box"/>
    <property type="match status" value="1"/>
</dbReference>
<dbReference type="SMART" id="SM00184">
    <property type="entry name" value="RING"/>
    <property type="match status" value="1"/>
</dbReference>
<dbReference type="AlphaFoldDB" id="A0A9Q1CC17"/>
<feature type="compositionally biased region" description="Basic and acidic residues" evidence="5">
    <location>
        <begin position="17"/>
        <end position="27"/>
    </location>
</feature>
<evidence type="ECO:0000256" key="4">
    <source>
        <dbReference type="PROSITE-ProRule" id="PRU00175"/>
    </source>
</evidence>
<keyword evidence="8" id="KW-1185">Reference proteome</keyword>
<dbReference type="PROSITE" id="PS50089">
    <property type="entry name" value="ZF_RING_2"/>
    <property type="match status" value="1"/>
</dbReference>
<dbReference type="InterPro" id="IPR017907">
    <property type="entry name" value="Znf_RING_CS"/>
</dbReference>
<keyword evidence="1" id="KW-0479">Metal-binding</keyword>
<name>A0A9Q1CC17_HOLLE</name>
<protein>
    <recommendedName>
        <fullName evidence="6">RING-type domain-containing protein</fullName>
    </recommendedName>
</protein>
<keyword evidence="2 4" id="KW-0863">Zinc-finger</keyword>
<reference evidence="7" key="1">
    <citation type="submission" date="2021-10" db="EMBL/GenBank/DDBJ databases">
        <title>Tropical sea cucumber genome reveals ecological adaptation and Cuvierian tubules defense mechanism.</title>
        <authorList>
            <person name="Chen T."/>
        </authorList>
    </citation>
    <scope>NUCLEOTIDE SEQUENCE</scope>
    <source>
        <strain evidence="7">Nanhai2018</strain>
        <tissue evidence="7">Muscle</tissue>
    </source>
</reference>
<evidence type="ECO:0000313" key="7">
    <source>
        <dbReference type="EMBL" id="KAJ8042512.1"/>
    </source>
</evidence>
<evidence type="ECO:0000259" key="6">
    <source>
        <dbReference type="PROSITE" id="PS50089"/>
    </source>
</evidence>
<keyword evidence="3" id="KW-0862">Zinc</keyword>
<feature type="region of interest" description="Disordered" evidence="5">
    <location>
        <begin position="12"/>
        <end position="34"/>
    </location>
</feature>
<dbReference type="InterPro" id="IPR001841">
    <property type="entry name" value="Znf_RING"/>
</dbReference>
<feature type="compositionally biased region" description="Polar residues" evidence="5">
    <location>
        <begin position="175"/>
        <end position="201"/>
    </location>
</feature>
<dbReference type="PROSITE" id="PS00518">
    <property type="entry name" value="ZF_RING_1"/>
    <property type="match status" value="1"/>
</dbReference>
<evidence type="ECO:0000256" key="1">
    <source>
        <dbReference type="ARBA" id="ARBA00022723"/>
    </source>
</evidence>
<proteinExistence type="predicted"/>
<organism evidence="7 8">
    <name type="scientific">Holothuria leucospilota</name>
    <name type="common">Black long sea cucumber</name>
    <name type="synonym">Mertensiothuria leucospilota</name>
    <dbReference type="NCBI Taxonomy" id="206669"/>
    <lineage>
        <taxon>Eukaryota</taxon>
        <taxon>Metazoa</taxon>
        <taxon>Echinodermata</taxon>
        <taxon>Eleutherozoa</taxon>
        <taxon>Echinozoa</taxon>
        <taxon>Holothuroidea</taxon>
        <taxon>Aspidochirotacea</taxon>
        <taxon>Aspidochirotida</taxon>
        <taxon>Holothuriidae</taxon>
        <taxon>Holothuria</taxon>
    </lineage>
</organism>
<evidence type="ECO:0000256" key="2">
    <source>
        <dbReference type="ARBA" id="ARBA00022771"/>
    </source>
</evidence>